<keyword evidence="2" id="KW-1185">Reference proteome</keyword>
<evidence type="ECO:0008006" key="3">
    <source>
        <dbReference type="Google" id="ProtNLM"/>
    </source>
</evidence>
<organism evidence="1 2">
    <name type="scientific">Imhoffiella purpurea</name>
    <dbReference type="NCBI Taxonomy" id="1249627"/>
    <lineage>
        <taxon>Bacteria</taxon>
        <taxon>Pseudomonadati</taxon>
        <taxon>Pseudomonadota</taxon>
        <taxon>Gammaproteobacteria</taxon>
        <taxon>Chromatiales</taxon>
        <taxon>Chromatiaceae</taxon>
        <taxon>Imhoffiella</taxon>
    </lineage>
</organism>
<dbReference type="EMBL" id="AONC01000087">
    <property type="protein sequence ID" value="EXJ12274.1"/>
    <property type="molecule type" value="Genomic_DNA"/>
</dbReference>
<accession>W9UYW0</accession>
<dbReference type="RefSeq" id="WP_043758043.1">
    <property type="nucleotide sequence ID" value="NZ_AONC01000087.1"/>
</dbReference>
<evidence type="ECO:0000313" key="2">
    <source>
        <dbReference type="Proteomes" id="UP000019460"/>
    </source>
</evidence>
<proteinExistence type="predicted"/>
<dbReference type="Proteomes" id="UP000019460">
    <property type="component" value="Unassembled WGS sequence"/>
</dbReference>
<reference evidence="1 2" key="1">
    <citation type="submission" date="2012-11" db="EMBL/GenBank/DDBJ databases">
        <title>Genome assembly of Thiorhodococcus sp. AK35.</title>
        <authorList>
            <person name="Nupur N."/>
            <person name="Khatri I."/>
            <person name="Subramanian S."/>
            <person name="Pinnaka A."/>
        </authorList>
    </citation>
    <scope>NUCLEOTIDE SEQUENCE [LARGE SCALE GENOMIC DNA]</scope>
    <source>
        <strain evidence="1 2">AK35</strain>
    </source>
</reference>
<dbReference type="AlphaFoldDB" id="W9UYW0"/>
<gene>
    <name evidence="1" type="ORF">D779_4069</name>
</gene>
<evidence type="ECO:0000313" key="1">
    <source>
        <dbReference type="EMBL" id="EXJ12274.1"/>
    </source>
</evidence>
<protein>
    <recommendedName>
        <fullName evidence="3">CopG family transcriptional regulator</fullName>
    </recommendedName>
</protein>
<comment type="caution">
    <text evidence="1">The sequence shown here is derived from an EMBL/GenBank/DDBJ whole genome shotgun (WGS) entry which is preliminary data.</text>
</comment>
<name>W9UYW0_9GAMM</name>
<dbReference type="eggNOG" id="ENOG5032Y84">
    <property type="taxonomic scope" value="Bacteria"/>
</dbReference>
<sequence>MGQITIYLDDETELRLKASAKSKGIPVSRWIAELVRERTATEWPDEVRQLAGAWPDFPDAEALRGGQGQDVRRELF</sequence>
<dbReference type="OrthoDB" id="5472118at2"/>
<dbReference type="STRING" id="1249627.D779_4069"/>